<dbReference type="AlphaFoldDB" id="A0A9D1MBZ4"/>
<feature type="non-terminal residue" evidence="1">
    <location>
        <position position="1"/>
    </location>
</feature>
<dbReference type="EMBL" id="DVNB01000068">
    <property type="protein sequence ID" value="HIU57414.1"/>
    <property type="molecule type" value="Genomic_DNA"/>
</dbReference>
<name>A0A9D1MBZ4_9FIRM</name>
<comment type="caution">
    <text evidence="1">The sequence shown here is derived from an EMBL/GenBank/DDBJ whole genome shotgun (WGS) entry which is preliminary data.</text>
</comment>
<organism evidence="1 2">
    <name type="scientific">Candidatus Ornithomonoglobus merdipullorum</name>
    <dbReference type="NCBI Taxonomy" id="2840895"/>
    <lineage>
        <taxon>Bacteria</taxon>
        <taxon>Bacillati</taxon>
        <taxon>Bacillota</taxon>
        <taxon>Clostridia</taxon>
        <taxon>Candidatus Ornithomonoglobus</taxon>
    </lineage>
</organism>
<reference evidence="1" key="1">
    <citation type="submission" date="2020-10" db="EMBL/GenBank/DDBJ databases">
        <authorList>
            <person name="Gilroy R."/>
        </authorList>
    </citation>
    <scope>NUCLEOTIDE SEQUENCE</scope>
    <source>
        <strain evidence="1">USAMLcec3-3695</strain>
    </source>
</reference>
<evidence type="ECO:0000313" key="2">
    <source>
        <dbReference type="Proteomes" id="UP000824109"/>
    </source>
</evidence>
<accession>A0A9D1MBZ4</accession>
<reference evidence="1" key="2">
    <citation type="journal article" date="2021" name="PeerJ">
        <title>Extensive microbial diversity within the chicken gut microbiome revealed by metagenomics and culture.</title>
        <authorList>
            <person name="Gilroy R."/>
            <person name="Ravi A."/>
            <person name="Getino M."/>
            <person name="Pursley I."/>
            <person name="Horton D.L."/>
            <person name="Alikhan N.F."/>
            <person name="Baker D."/>
            <person name="Gharbi K."/>
            <person name="Hall N."/>
            <person name="Watson M."/>
            <person name="Adriaenssens E.M."/>
            <person name="Foster-Nyarko E."/>
            <person name="Jarju S."/>
            <person name="Secka A."/>
            <person name="Antonio M."/>
            <person name="Oren A."/>
            <person name="Chaudhuri R.R."/>
            <person name="La Ragione R."/>
            <person name="Hildebrand F."/>
            <person name="Pallen M.J."/>
        </authorList>
    </citation>
    <scope>NUCLEOTIDE SEQUENCE</scope>
    <source>
        <strain evidence="1">USAMLcec3-3695</strain>
    </source>
</reference>
<evidence type="ECO:0000313" key="1">
    <source>
        <dbReference type="EMBL" id="HIU57414.1"/>
    </source>
</evidence>
<protein>
    <submittedName>
        <fullName evidence="1">Uncharacterized protein</fullName>
    </submittedName>
</protein>
<gene>
    <name evidence="1" type="ORF">IAA61_06335</name>
</gene>
<proteinExistence type="predicted"/>
<sequence>RGKIKSKFLTIDEYDRYCEGFDPQEWSFSVNTEIKMKRTGMTYYN</sequence>
<dbReference type="Proteomes" id="UP000824109">
    <property type="component" value="Unassembled WGS sequence"/>
</dbReference>